<keyword evidence="1" id="KW-0812">Transmembrane</keyword>
<evidence type="ECO:0000313" key="2">
    <source>
        <dbReference type="EMBL" id="TFV41427.1"/>
    </source>
</evidence>
<protein>
    <submittedName>
        <fullName evidence="2">Uncharacterized protein</fullName>
    </submittedName>
</protein>
<dbReference type="EMBL" id="SPQU01000002">
    <property type="protein sequence ID" value="TFV41427.1"/>
    <property type="molecule type" value="Genomic_DNA"/>
</dbReference>
<feature type="transmembrane region" description="Helical" evidence="1">
    <location>
        <begin position="121"/>
        <end position="145"/>
    </location>
</feature>
<accession>A0A4Y9LFJ9</accession>
<dbReference type="AlphaFoldDB" id="A0A4Y9LFJ9"/>
<dbReference type="Proteomes" id="UP000298225">
    <property type="component" value="Unassembled WGS sequence"/>
</dbReference>
<gene>
    <name evidence="2" type="ORF">E4K66_03605</name>
</gene>
<keyword evidence="1" id="KW-0472">Membrane</keyword>
<dbReference type="RefSeq" id="WP_135168109.1">
    <property type="nucleotide sequence ID" value="NZ_SPQU01000002.1"/>
</dbReference>
<name>A0A4Y9LFJ9_9BRAD</name>
<evidence type="ECO:0000256" key="1">
    <source>
        <dbReference type="SAM" id="Phobius"/>
    </source>
</evidence>
<organism evidence="2 3">
    <name type="scientific">Bradyrhizobium frederickii</name>
    <dbReference type="NCBI Taxonomy" id="2560054"/>
    <lineage>
        <taxon>Bacteria</taxon>
        <taxon>Pseudomonadati</taxon>
        <taxon>Pseudomonadota</taxon>
        <taxon>Alphaproteobacteria</taxon>
        <taxon>Hyphomicrobiales</taxon>
        <taxon>Nitrobacteraceae</taxon>
        <taxon>Bradyrhizobium</taxon>
    </lineage>
</organism>
<feature type="transmembrane region" description="Helical" evidence="1">
    <location>
        <begin position="165"/>
        <end position="187"/>
    </location>
</feature>
<keyword evidence="3" id="KW-1185">Reference proteome</keyword>
<feature type="transmembrane region" description="Helical" evidence="1">
    <location>
        <begin position="227"/>
        <end position="249"/>
    </location>
</feature>
<feature type="transmembrane region" description="Helical" evidence="1">
    <location>
        <begin position="96"/>
        <end position="114"/>
    </location>
</feature>
<sequence>MECPFCAETIKDEAIACKHCSRDLRVVRPTLLEIEEIVADLDRLRRDLDRINVRLERYKNPLRYFTTHAVLYVAIPSLLLVIAHVLVTITFNLSPIPLRIASIVIPLLFGFAAYPLHRVSALTALVLAFLSAAVSVLSMLTVTGIHDHVPILPEAWIEWREVFEYGASILLAFVSGNILSVVIFQVLPRVLTQGGKPNAFAFRVARLLGQHVGEEQLRRRARLIQDLMQTVGPLAGVAATAVGSIYAGLKGLLG</sequence>
<comment type="caution">
    <text evidence="2">The sequence shown here is derived from an EMBL/GenBank/DDBJ whole genome shotgun (WGS) entry which is preliminary data.</text>
</comment>
<proteinExistence type="predicted"/>
<dbReference type="OrthoDB" id="9814116at2"/>
<reference evidence="2 3" key="1">
    <citation type="submission" date="2019-03" db="EMBL/GenBank/DDBJ databases">
        <title>Bradyrhizobium strains diversity isolated from Chamaecrista fasciculata.</title>
        <authorList>
            <person name="Urquiaga M.C.O."/>
            <person name="Hungria M."/>
            <person name="Delamuta J.R.M."/>
        </authorList>
    </citation>
    <scope>NUCLEOTIDE SEQUENCE [LARGE SCALE GENOMIC DNA]</scope>
    <source>
        <strain evidence="2 3">CNPSo 3424</strain>
    </source>
</reference>
<feature type="transmembrane region" description="Helical" evidence="1">
    <location>
        <begin position="69"/>
        <end position="90"/>
    </location>
</feature>
<evidence type="ECO:0000313" key="3">
    <source>
        <dbReference type="Proteomes" id="UP000298225"/>
    </source>
</evidence>
<keyword evidence="1" id="KW-1133">Transmembrane helix</keyword>